<evidence type="ECO:0000313" key="1">
    <source>
        <dbReference type="EMBL" id="ESV62142.1"/>
    </source>
</evidence>
<gene>
    <name evidence="1" type="ORF">L833_4544</name>
</gene>
<dbReference type="AlphaFoldDB" id="A0A829MD57"/>
<dbReference type="EMBL" id="AYTF01000002">
    <property type="protein sequence ID" value="ESV62142.1"/>
    <property type="molecule type" value="Genomic_DNA"/>
</dbReference>
<comment type="caution">
    <text evidence="1">The sequence shown here is derived from an EMBL/GenBank/DDBJ whole genome shotgun (WGS) entry which is preliminary data.</text>
</comment>
<protein>
    <submittedName>
        <fullName evidence="1">Uncharacterized protein</fullName>
    </submittedName>
</protein>
<name>A0A829MD57_9MYCO</name>
<proteinExistence type="predicted"/>
<sequence>MSATLFDVLDHHQSRVVFAQAAHPRFFYGYRTPVPVV</sequence>
<accession>A0A829MD57</accession>
<evidence type="ECO:0000313" key="2">
    <source>
        <dbReference type="Proteomes" id="UP000018502"/>
    </source>
</evidence>
<reference evidence="1 2" key="1">
    <citation type="journal article" date="2014" name="Emerg. Infect. Dis.">
        <title>High-level Relatedness among Mycobacterium abscessus subsp. massiliense Strains from Widely Separated Outbreaks.</title>
        <authorList>
            <person name="Tettelin H."/>
            <person name="Davidson R.M."/>
            <person name="Agrawal S."/>
            <person name="Aitken M.L."/>
            <person name="Shallom S."/>
            <person name="Hasan N.A."/>
            <person name="Strong M."/>
            <person name="Nogueira de Moura V.C."/>
            <person name="De Groote M.A."/>
            <person name="Duarte R.S."/>
            <person name="Hine E."/>
            <person name="Parankush S."/>
            <person name="Su Q."/>
            <person name="Daugherty S.C."/>
            <person name="Fraser C.M."/>
            <person name="Brown-Elliott B.A."/>
            <person name="Wallace R.J.Jr."/>
            <person name="Holland S.M."/>
            <person name="Sampaio E.P."/>
            <person name="Olivier K.N."/>
            <person name="Jackson M."/>
            <person name="Zelazny A.M."/>
        </authorList>
    </citation>
    <scope>NUCLEOTIDE SEQUENCE [LARGE SCALE GENOMIC DNA]</scope>
    <source>
        <strain evidence="1 2">MAB_091912_2446</strain>
    </source>
</reference>
<dbReference type="Proteomes" id="UP000018502">
    <property type="component" value="Unassembled WGS sequence"/>
</dbReference>
<organism evidence="1 2">
    <name type="scientific">Mycobacteroides abscessus MAB_091912_2446</name>
    <dbReference type="NCBI Taxonomy" id="1335414"/>
    <lineage>
        <taxon>Bacteria</taxon>
        <taxon>Bacillati</taxon>
        <taxon>Actinomycetota</taxon>
        <taxon>Actinomycetes</taxon>
        <taxon>Mycobacteriales</taxon>
        <taxon>Mycobacteriaceae</taxon>
        <taxon>Mycobacteroides</taxon>
        <taxon>Mycobacteroides abscessus</taxon>
    </lineage>
</organism>